<dbReference type="InterPro" id="IPR036395">
    <property type="entry name" value="Cu_fist_DNA-bd_dom_sf"/>
</dbReference>
<dbReference type="GO" id="GO:0005634">
    <property type="term" value="C:nucleus"/>
    <property type="evidence" value="ECO:0007669"/>
    <property type="project" value="UniProtKB-SubCell"/>
</dbReference>
<dbReference type="PRINTS" id="PR00617">
    <property type="entry name" value="COPPERFIST"/>
</dbReference>
<evidence type="ECO:0000256" key="1">
    <source>
        <dbReference type="ARBA" id="ARBA00004123"/>
    </source>
</evidence>
<feature type="region of interest" description="Disordered" evidence="8">
    <location>
        <begin position="63"/>
        <end position="87"/>
    </location>
</feature>
<evidence type="ECO:0000256" key="4">
    <source>
        <dbReference type="ARBA" id="ARBA00023008"/>
    </source>
</evidence>
<keyword evidence="4" id="KW-0186">Copper</keyword>
<dbReference type="Pfam" id="PF00649">
    <property type="entry name" value="Copper-fist"/>
    <property type="match status" value="1"/>
</dbReference>
<sequence length="480" mass="51680">MPIIDGEKWACNSCVKGHRVSGCTHTDRELIHINPKGRPVKQCEHCRGARKSKSHHAKCECGDKKDKLKDKGDAKGEHSPIATPDISNSPTGNGNGCCCHSGAKCICGIKKESLDLKLDTTKLSLHATRTKPKLTSTHSESILTVFANGHHKPCHRNNNAAHESGAPYRINRPHTLHGSAAFAGAGYSKPTRPLDGSSQRSVDTWSLSNNDLYATFGSTKRSGDFNPATSLAGSSDFSALTKSLFTPPSTTFSQNIISPMDGQLDANQQWPWTTPLTMDNRDYAYGSLTTSPSQECLPTPDDWAIPSAGLTNPLWSAGDLPLDPSKLDNSLAQPISHSGESNKQSIAGLTTASSSHSELEEPALLRDVDFSKPPSTSGGRLFWEDEPFNPSSISLPETPFVPSKAAAFTEGLLPVENFSLLPTPVNPGMSDKGTFFAATGPNEASAISMPVNYDDIFASNWAFDNTLFDTSFQTTNWNFS</sequence>
<gene>
    <name evidence="10" type="ORF">M011DRAFT_397981</name>
</gene>
<evidence type="ECO:0000256" key="7">
    <source>
        <dbReference type="ARBA" id="ARBA00023242"/>
    </source>
</evidence>
<evidence type="ECO:0000313" key="11">
    <source>
        <dbReference type="Proteomes" id="UP000799440"/>
    </source>
</evidence>
<dbReference type="FunFam" id="3.90.430.10:FF:000001">
    <property type="entry name" value="Copper fist DNA-binding protein"/>
    <property type="match status" value="1"/>
</dbReference>
<dbReference type="PANTHER" id="PTHR28088:SF5">
    <property type="entry name" value="TRANSCRIPTIONAL ACTIVATOR HAA1-RELATED"/>
    <property type="match status" value="1"/>
</dbReference>
<evidence type="ECO:0000313" key="10">
    <source>
        <dbReference type="EMBL" id="KAF2749621.1"/>
    </source>
</evidence>
<feature type="domain" description="Copper-fist" evidence="9">
    <location>
        <begin position="1"/>
        <end position="40"/>
    </location>
</feature>
<feature type="region of interest" description="Disordered" evidence="8">
    <location>
        <begin position="325"/>
        <end position="381"/>
    </location>
</feature>
<dbReference type="GO" id="GO:0006878">
    <property type="term" value="P:intracellular copper ion homeostasis"/>
    <property type="evidence" value="ECO:0007669"/>
    <property type="project" value="TreeGrafter"/>
</dbReference>
<dbReference type="SMART" id="SM01090">
    <property type="entry name" value="Copper-fist"/>
    <property type="match status" value="1"/>
</dbReference>
<dbReference type="GO" id="GO:0005507">
    <property type="term" value="F:copper ion binding"/>
    <property type="evidence" value="ECO:0007669"/>
    <property type="project" value="InterPro"/>
</dbReference>
<keyword evidence="5" id="KW-0805">Transcription regulation</keyword>
<dbReference type="InterPro" id="IPR051763">
    <property type="entry name" value="Copper_Homeo_Regul"/>
</dbReference>
<keyword evidence="3" id="KW-0862">Zinc</keyword>
<dbReference type="GO" id="GO:0045944">
    <property type="term" value="P:positive regulation of transcription by RNA polymerase II"/>
    <property type="evidence" value="ECO:0007669"/>
    <property type="project" value="TreeGrafter"/>
</dbReference>
<dbReference type="Gene3D" id="3.90.430.10">
    <property type="entry name" value="Copper fist DNA-binding domain"/>
    <property type="match status" value="1"/>
</dbReference>
<keyword evidence="7" id="KW-0539">Nucleus</keyword>
<comment type="subcellular location">
    <subcellularLocation>
        <location evidence="1">Nucleus</location>
    </subcellularLocation>
</comment>
<dbReference type="SUPFAM" id="SSF57879">
    <property type="entry name" value="Zinc domain conserved in yeast copper-regulated transcription factors"/>
    <property type="match status" value="1"/>
</dbReference>
<evidence type="ECO:0000256" key="6">
    <source>
        <dbReference type="ARBA" id="ARBA00023163"/>
    </source>
</evidence>
<feature type="compositionally biased region" description="Polar residues" evidence="8">
    <location>
        <begin position="327"/>
        <end position="356"/>
    </location>
</feature>
<dbReference type="GO" id="GO:0006879">
    <property type="term" value="P:intracellular iron ion homeostasis"/>
    <property type="evidence" value="ECO:0007669"/>
    <property type="project" value="TreeGrafter"/>
</dbReference>
<feature type="compositionally biased region" description="Basic and acidic residues" evidence="8">
    <location>
        <begin position="63"/>
        <end position="78"/>
    </location>
</feature>
<protein>
    <recommendedName>
        <fullName evidence="9">Copper-fist domain-containing protein</fullName>
    </recommendedName>
</protein>
<accession>A0A6A6VK94</accession>
<dbReference type="PANTHER" id="PTHR28088">
    <property type="entry name" value="TRANSCRIPTIONAL ACTIVATOR HAA1-RELATED"/>
    <property type="match status" value="1"/>
</dbReference>
<dbReference type="EMBL" id="MU006565">
    <property type="protein sequence ID" value="KAF2749621.1"/>
    <property type="molecule type" value="Genomic_DNA"/>
</dbReference>
<organism evidence="10 11">
    <name type="scientific">Sporormia fimetaria CBS 119925</name>
    <dbReference type="NCBI Taxonomy" id="1340428"/>
    <lineage>
        <taxon>Eukaryota</taxon>
        <taxon>Fungi</taxon>
        <taxon>Dikarya</taxon>
        <taxon>Ascomycota</taxon>
        <taxon>Pezizomycotina</taxon>
        <taxon>Dothideomycetes</taxon>
        <taxon>Pleosporomycetidae</taxon>
        <taxon>Pleosporales</taxon>
        <taxon>Sporormiaceae</taxon>
        <taxon>Sporormia</taxon>
    </lineage>
</organism>
<evidence type="ECO:0000256" key="5">
    <source>
        <dbReference type="ARBA" id="ARBA00023015"/>
    </source>
</evidence>
<dbReference type="GO" id="GO:0000978">
    <property type="term" value="F:RNA polymerase II cis-regulatory region sequence-specific DNA binding"/>
    <property type="evidence" value="ECO:0007669"/>
    <property type="project" value="TreeGrafter"/>
</dbReference>
<dbReference type="SMART" id="SM00412">
    <property type="entry name" value="Cu_FIST"/>
    <property type="match status" value="1"/>
</dbReference>
<dbReference type="Proteomes" id="UP000799440">
    <property type="component" value="Unassembled WGS sequence"/>
</dbReference>
<name>A0A6A6VK94_9PLEO</name>
<feature type="region of interest" description="Disordered" evidence="8">
    <location>
        <begin position="181"/>
        <end position="202"/>
    </location>
</feature>
<evidence type="ECO:0000259" key="9">
    <source>
        <dbReference type="PROSITE" id="PS50073"/>
    </source>
</evidence>
<dbReference type="GO" id="GO:0000981">
    <property type="term" value="F:DNA-binding transcription factor activity, RNA polymerase II-specific"/>
    <property type="evidence" value="ECO:0007669"/>
    <property type="project" value="TreeGrafter"/>
</dbReference>
<keyword evidence="2" id="KW-0479">Metal-binding</keyword>
<keyword evidence="6" id="KW-0804">Transcription</keyword>
<evidence type="ECO:0000256" key="2">
    <source>
        <dbReference type="ARBA" id="ARBA00022723"/>
    </source>
</evidence>
<dbReference type="AlphaFoldDB" id="A0A6A6VK94"/>
<evidence type="ECO:0000256" key="3">
    <source>
        <dbReference type="ARBA" id="ARBA00022833"/>
    </source>
</evidence>
<reference evidence="10" key="1">
    <citation type="journal article" date="2020" name="Stud. Mycol.">
        <title>101 Dothideomycetes genomes: a test case for predicting lifestyles and emergence of pathogens.</title>
        <authorList>
            <person name="Haridas S."/>
            <person name="Albert R."/>
            <person name="Binder M."/>
            <person name="Bloem J."/>
            <person name="Labutti K."/>
            <person name="Salamov A."/>
            <person name="Andreopoulos B."/>
            <person name="Baker S."/>
            <person name="Barry K."/>
            <person name="Bills G."/>
            <person name="Bluhm B."/>
            <person name="Cannon C."/>
            <person name="Castanera R."/>
            <person name="Culley D."/>
            <person name="Daum C."/>
            <person name="Ezra D."/>
            <person name="Gonzalez J."/>
            <person name="Henrissat B."/>
            <person name="Kuo A."/>
            <person name="Liang C."/>
            <person name="Lipzen A."/>
            <person name="Lutzoni F."/>
            <person name="Magnuson J."/>
            <person name="Mondo S."/>
            <person name="Nolan M."/>
            <person name="Ohm R."/>
            <person name="Pangilinan J."/>
            <person name="Park H.-J."/>
            <person name="Ramirez L."/>
            <person name="Alfaro M."/>
            <person name="Sun H."/>
            <person name="Tritt A."/>
            <person name="Yoshinaga Y."/>
            <person name="Zwiers L.-H."/>
            <person name="Turgeon B."/>
            <person name="Goodwin S."/>
            <person name="Spatafora J."/>
            <person name="Crous P."/>
            <person name="Grigoriev I."/>
        </authorList>
    </citation>
    <scope>NUCLEOTIDE SEQUENCE</scope>
    <source>
        <strain evidence="10">CBS 119925</strain>
    </source>
</reference>
<dbReference type="InterPro" id="IPR001083">
    <property type="entry name" value="Cu_fist_DNA-bd_dom"/>
</dbReference>
<dbReference type="OrthoDB" id="5600085at2759"/>
<dbReference type="PROSITE" id="PS50073">
    <property type="entry name" value="COPPER_FIST_2"/>
    <property type="match status" value="1"/>
</dbReference>
<evidence type="ECO:0000256" key="8">
    <source>
        <dbReference type="SAM" id="MobiDB-lite"/>
    </source>
</evidence>
<keyword evidence="11" id="KW-1185">Reference proteome</keyword>
<feature type="compositionally biased region" description="Basic and acidic residues" evidence="8">
    <location>
        <begin position="357"/>
        <end position="370"/>
    </location>
</feature>
<proteinExistence type="predicted"/>